<dbReference type="GeneID" id="106670151"/>
<feature type="domain" description="MBD" evidence="2">
    <location>
        <begin position="257"/>
        <end position="327"/>
    </location>
</feature>
<dbReference type="KEGG" id="clec:106670151"/>
<dbReference type="Gene3D" id="3.30.890.10">
    <property type="entry name" value="Methyl-cpg-binding Protein 2, Chain A"/>
    <property type="match status" value="1"/>
</dbReference>
<sequence>MLPSLKFEVFPIIRGFYIEKNDLFGMVVFKENEKSVDGVKISSDTMSESNLKLPGVASLKSPKDEEKDDILLNGIVSVKEEQIEDEVDIKLESGPSISKEIKVEVTDPIDTEDADKTDSNISPQPKSIPKRKFSRSSLSTRSSRSSSMDFTSEKPEEPSSTQDEFERKPEKLKEESSEEEEEDFLGFETPSTLKRDQFARAMMEKDVVEDEIMSQEASSDHMSTDNPPSVDSDTYVLGEVNPSKRSLRSHKKSISVDLSNPGFRKPFDYGWVRELVFRSIHEGNMKRNADVYYYTPSGKKVRSCREVADYLTEDLTTDNFTFFKEPIGINDSTKEIIREAKSKPMPKMNEDGTPVVKKSTPKPKSSKTPKGVSDSPKSVMPRVVLYKSNVVNKNKFIQGKSKFDKKRKSAGPDDIDMLSDNNWSPEQKHPTRDVCSIDCRLAMGLIPSLQCHSCLCLYHPECMGLQREKIRPSNLYVCKNCQVVKPTTLPPPPPLTPIVNIPRAQPSKPPSPVKRDVKIISVSRPQPIVGALTTWLPSSSSIQVSQSSPTPKTSTTLTLATTTTTTPSATTTSNVQSSEIVSPQGLITINGSPYVLIQKRNVVNVSDQTNSNVPSTTPGSSAEQPVTNLIPTAPGAFVVTSQPQIGKPPLILVPYQIPPPDPSSEAVPQLQIPVVNSSIQAITPVPVQPIGSSQSNGVKRLNSSPAEGSSPPPEKRLKSKDFAQENVSTYLKENFMMNLNAGFTALLHAFQYLKVHELLRAICVSQMWRHIASHRSLWETVRMKNSRVRDWQGFGRALRMHNTKALDLRKMLLPESPDQTNKMWVELSEAVADLPHLRKIDFGRCTAQAIETVASTCPQLESIVSLSIRGNELDLKNIGNCRNLVELKLKSVTGIDVKNLLVLKELKSLKVLGLTTVRNMEGIEDILSESIENLELGECIKLNETFAKETLPKLVNLKRLRLEKGQMSCPTIPIINSISTLPNLTQLELINFDIKPGFEKALAKCTNIKILLIIPTYVTQSATTNHVVMGGVSKLNQTLVYFIWGLTLELLRVTDLFIDQVEGQKGKTPILGVKKAGTGDSIPILKPVCEEGGDVKEGQGASQVDILGLPKLQRVLSTLLPTTKIKILKVPFSATWRQTVTDSPSQ</sequence>
<dbReference type="PANTHER" id="PTHR15739:SF5">
    <property type="entry name" value="LD23158P"/>
    <property type="match status" value="1"/>
</dbReference>
<feature type="region of interest" description="Disordered" evidence="1">
    <location>
        <begin position="101"/>
        <end position="192"/>
    </location>
</feature>
<dbReference type="SUPFAM" id="SSF57903">
    <property type="entry name" value="FYVE/PHD zinc finger"/>
    <property type="match status" value="1"/>
</dbReference>
<protein>
    <recommendedName>
        <fullName evidence="2">MBD domain-containing protein</fullName>
    </recommendedName>
</protein>
<dbReference type="InterPro" id="IPR016177">
    <property type="entry name" value="DNA-bd_dom_sf"/>
</dbReference>
<feature type="compositionally biased region" description="Basic and acidic residues" evidence="1">
    <location>
        <begin position="164"/>
        <end position="175"/>
    </location>
</feature>
<dbReference type="SUPFAM" id="SSF52047">
    <property type="entry name" value="RNI-like"/>
    <property type="match status" value="1"/>
</dbReference>
<dbReference type="CDD" id="cd00122">
    <property type="entry name" value="MBD"/>
    <property type="match status" value="1"/>
</dbReference>
<name>A0A8I6SKM5_CIMLE</name>
<feature type="compositionally biased region" description="Low complexity" evidence="1">
    <location>
        <begin position="135"/>
        <end position="147"/>
    </location>
</feature>
<dbReference type="Gene3D" id="3.80.10.10">
    <property type="entry name" value="Ribonuclease Inhibitor"/>
    <property type="match status" value="1"/>
</dbReference>
<dbReference type="Proteomes" id="UP000494040">
    <property type="component" value="Unassembled WGS sequence"/>
</dbReference>
<evidence type="ECO:0000313" key="4">
    <source>
        <dbReference type="Proteomes" id="UP000494040"/>
    </source>
</evidence>
<dbReference type="InterPro" id="IPR001810">
    <property type="entry name" value="F-box_dom"/>
</dbReference>
<dbReference type="Gene3D" id="1.20.1280.50">
    <property type="match status" value="1"/>
</dbReference>
<dbReference type="RefSeq" id="XP_024082939.1">
    <property type="nucleotide sequence ID" value="XM_024227171.1"/>
</dbReference>
<feature type="region of interest" description="Disordered" evidence="1">
    <location>
        <begin position="341"/>
        <end position="378"/>
    </location>
</feature>
<dbReference type="InterPro" id="IPR036047">
    <property type="entry name" value="F-box-like_dom_sf"/>
</dbReference>
<feature type="region of interest" description="Disordered" evidence="1">
    <location>
        <begin position="211"/>
        <end position="232"/>
    </location>
</feature>
<reference evidence="3" key="1">
    <citation type="submission" date="2022-01" db="UniProtKB">
        <authorList>
            <consortium name="EnsemblMetazoa"/>
        </authorList>
    </citation>
    <scope>IDENTIFICATION</scope>
</reference>
<dbReference type="InterPro" id="IPR011011">
    <property type="entry name" value="Znf_FYVE_PHD"/>
</dbReference>
<dbReference type="EnsemblMetazoa" id="XM_024227171.1">
    <property type="protein sequence ID" value="XP_024082939.1"/>
    <property type="gene ID" value="LOC106670151"/>
</dbReference>
<dbReference type="OMA" id="CPVMVVE"/>
<dbReference type="Gene3D" id="3.30.40.10">
    <property type="entry name" value="Zinc/RING finger domain, C3HC4 (zinc finger)"/>
    <property type="match status" value="1"/>
</dbReference>
<dbReference type="AlphaFoldDB" id="A0A8I6SKM5"/>
<feature type="region of interest" description="Disordered" evidence="1">
    <location>
        <begin position="540"/>
        <end position="576"/>
    </location>
</feature>
<keyword evidence="4" id="KW-1185">Reference proteome</keyword>
<organism evidence="3 4">
    <name type="scientific">Cimex lectularius</name>
    <name type="common">Bed bug</name>
    <name type="synonym">Acanthia lectularia</name>
    <dbReference type="NCBI Taxonomy" id="79782"/>
    <lineage>
        <taxon>Eukaryota</taxon>
        <taxon>Metazoa</taxon>
        <taxon>Ecdysozoa</taxon>
        <taxon>Arthropoda</taxon>
        <taxon>Hexapoda</taxon>
        <taxon>Insecta</taxon>
        <taxon>Pterygota</taxon>
        <taxon>Neoptera</taxon>
        <taxon>Paraneoptera</taxon>
        <taxon>Hemiptera</taxon>
        <taxon>Heteroptera</taxon>
        <taxon>Panheteroptera</taxon>
        <taxon>Cimicomorpha</taxon>
        <taxon>Cimicidae</taxon>
        <taxon>Cimex</taxon>
    </lineage>
</organism>
<proteinExistence type="predicted"/>
<feature type="region of interest" description="Disordered" evidence="1">
    <location>
        <begin position="686"/>
        <end position="721"/>
    </location>
</feature>
<feature type="compositionally biased region" description="Low complexity" evidence="1">
    <location>
        <begin position="540"/>
        <end position="573"/>
    </location>
</feature>
<dbReference type="SUPFAM" id="SSF81383">
    <property type="entry name" value="F-box domain"/>
    <property type="match status" value="1"/>
</dbReference>
<accession>A0A8I6SKM5</accession>
<dbReference type="InterPro" id="IPR001739">
    <property type="entry name" value="Methyl_CpG_DNA-bd"/>
</dbReference>
<evidence type="ECO:0000256" key="1">
    <source>
        <dbReference type="SAM" id="MobiDB-lite"/>
    </source>
</evidence>
<dbReference type="InterPro" id="IPR013083">
    <property type="entry name" value="Znf_RING/FYVE/PHD"/>
</dbReference>
<dbReference type="Pfam" id="PF12937">
    <property type="entry name" value="F-box-like"/>
    <property type="match status" value="1"/>
</dbReference>
<feature type="compositionally biased region" description="Acidic residues" evidence="1">
    <location>
        <begin position="176"/>
        <end position="185"/>
    </location>
</feature>
<dbReference type="PANTHER" id="PTHR15739">
    <property type="entry name" value="ZINC FINGER PROTEIN"/>
    <property type="match status" value="1"/>
</dbReference>
<dbReference type="InterPro" id="IPR032675">
    <property type="entry name" value="LRR_dom_sf"/>
</dbReference>
<feature type="region of interest" description="Disordered" evidence="1">
    <location>
        <begin position="401"/>
        <end position="429"/>
    </location>
</feature>
<evidence type="ECO:0000313" key="3">
    <source>
        <dbReference type="EnsemblMetazoa" id="XP_024082939.1"/>
    </source>
</evidence>
<dbReference type="InterPro" id="IPR052283">
    <property type="entry name" value="GenomicStab_NeuMorph_Reg"/>
</dbReference>
<dbReference type="GO" id="GO:0003677">
    <property type="term" value="F:DNA binding"/>
    <property type="evidence" value="ECO:0007669"/>
    <property type="project" value="InterPro"/>
</dbReference>
<dbReference type="OrthoDB" id="6629628at2759"/>
<evidence type="ECO:0000259" key="2">
    <source>
        <dbReference type="PROSITE" id="PS50982"/>
    </source>
</evidence>
<dbReference type="CDD" id="cd15489">
    <property type="entry name" value="PHD_SF"/>
    <property type="match status" value="1"/>
</dbReference>
<dbReference type="PROSITE" id="PS50982">
    <property type="entry name" value="MBD"/>
    <property type="match status" value="1"/>
</dbReference>
<dbReference type="SUPFAM" id="SSF54171">
    <property type="entry name" value="DNA-binding domain"/>
    <property type="match status" value="1"/>
</dbReference>
<dbReference type="Pfam" id="PF01429">
    <property type="entry name" value="MBD"/>
    <property type="match status" value="1"/>
</dbReference>
<dbReference type="SMART" id="SM00391">
    <property type="entry name" value="MBD"/>
    <property type="match status" value="1"/>
</dbReference>